<dbReference type="InterPro" id="IPR003954">
    <property type="entry name" value="RRM_euk-type"/>
</dbReference>
<dbReference type="Gene3D" id="3.30.70.330">
    <property type="match status" value="2"/>
</dbReference>
<feature type="region of interest" description="Disordered" evidence="2">
    <location>
        <begin position="29"/>
        <end position="59"/>
    </location>
</feature>
<keyword evidence="5" id="KW-1185">Reference proteome</keyword>
<gene>
    <name evidence="4" type="ORF">Q9L58_000183</name>
</gene>
<dbReference type="InterPro" id="IPR000504">
    <property type="entry name" value="RRM_dom"/>
</dbReference>
<protein>
    <recommendedName>
        <fullName evidence="3">RRM domain-containing protein</fullName>
    </recommendedName>
</protein>
<reference evidence="4 5" key="1">
    <citation type="submission" date="2024-02" db="EMBL/GenBank/DDBJ databases">
        <title>Discinaceae phylogenomics.</title>
        <authorList>
            <person name="Dirks A.C."/>
            <person name="James T.Y."/>
        </authorList>
    </citation>
    <scope>NUCLEOTIDE SEQUENCE [LARGE SCALE GENOMIC DNA]</scope>
    <source>
        <strain evidence="4 5">ACD0624</strain>
    </source>
</reference>
<dbReference type="SMART" id="SM00360">
    <property type="entry name" value="RRM"/>
    <property type="match status" value="2"/>
</dbReference>
<dbReference type="PANTHER" id="PTHR48034">
    <property type="entry name" value="TRANSFORMER-2 SEX-DETERMINING PROTEIN-RELATED"/>
    <property type="match status" value="1"/>
</dbReference>
<dbReference type="InterPro" id="IPR035979">
    <property type="entry name" value="RBD_domain_sf"/>
</dbReference>
<evidence type="ECO:0000256" key="2">
    <source>
        <dbReference type="SAM" id="MobiDB-lite"/>
    </source>
</evidence>
<feature type="compositionally biased region" description="Acidic residues" evidence="2">
    <location>
        <begin position="37"/>
        <end position="59"/>
    </location>
</feature>
<organism evidence="4 5">
    <name type="scientific">Discina gigas</name>
    <dbReference type="NCBI Taxonomy" id="1032678"/>
    <lineage>
        <taxon>Eukaryota</taxon>
        <taxon>Fungi</taxon>
        <taxon>Dikarya</taxon>
        <taxon>Ascomycota</taxon>
        <taxon>Pezizomycotina</taxon>
        <taxon>Pezizomycetes</taxon>
        <taxon>Pezizales</taxon>
        <taxon>Discinaceae</taxon>
        <taxon>Discina</taxon>
    </lineage>
</organism>
<name>A0ABR3GY97_9PEZI</name>
<dbReference type="Pfam" id="PF00076">
    <property type="entry name" value="RRM_1"/>
    <property type="match status" value="2"/>
</dbReference>
<evidence type="ECO:0000313" key="4">
    <source>
        <dbReference type="EMBL" id="KAL0640875.1"/>
    </source>
</evidence>
<proteinExistence type="predicted"/>
<dbReference type="InterPro" id="IPR050441">
    <property type="entry name" value="RBM"/>
</dbReference>
<sequence length="569" mass="62854">MEARCNITGDDSGVSGLISINHYGVNSQETDGAFADEVSEEPVTDPTEDTSDDSASDEDLKDLARHGLPSACIFVANLAATQTDDQLMKSLQSHFGKFGRLHVKIRRDSKSNPYSFCQFESDETARLALRDGRNAIIDSTGRRIRCEPAKVNRTLVLSKTDSNTFNESEARKILFGFGETESLEFARDGDTLPVRGVKEGKRCFVRFAYRQDAVDCYQYFRHHCAWTADWTSNFSAPSIIPRIQAVEIDPVSVFIGKLNPDLIDENELKARFGKYGAIVECNLVNRASKNGIGRNAFAFVKYEAEEMATKALEEENNSQFLGKLIHVQKREIHKKPIRPSLTPPTGPRLGVSGTINQVPIDPVRRLAVPQSFPFSMEAVADLAARLSIQLAEQRDHSRRPSATSMFSNQSIISQVPYVYSAEHMASRHGSFQTTIPGMAFHQPFQPAYTGFNSGGLHQPMTPEPPLSPRTAQAAVHAAVSQDPNGFRQQTDDAYSGAFPPAPAHHQFQQPAHMMSHVAMMDHALHRDHRDSIVSIGPYDPAGIYGPQYGGGYTAQPGYHMQPSHHHAGS</sequence>
<accession>A0ABR3GY97</accession>
<comment type="caution">
    <text evidence="4">The sequence shown here is derived from an EMBL/GenBank/DDBJ whole genome shotgun (WGS) entry which is preliminary data.</text>
</comment>
<dbReference type="EMBL" id="JBBBZM010000001">
    <property type="protein sequence ID" value="KAL0640875.1"/>
    <property type="molecule type" value="Genomic_DNA"/>
</dbReference>
<feature type="domain" description="RRM" evidence="3">
    <location>
        <begin position="71"/>
        <end position="151"/>
    </location>
</feature>
<dbReference type="Proteomes" id="UP001447188">
    <property type="component" value="Unassembled WGS sequence"/>
</dbReference>
<dbReference type="PROSITE" id="PS50102">
    <property type="entry name" value="RRM"/>
    <property type="match status" value="2"/>
</dbReference>
<dbReference type="InterPro" id="IPR012677">
    <property type="entry name" value="Nucleotide-bd_a/b_plait_sf"/>
</dbReference>
<evidence type="ECO:0000313" key="5">
    <source>
        <dbReference type="Proteomes" id="UP001447188"/>
    </source>
</evidence>
<dbReference type="SUPFAM" id="SSF54928">
    <property type="entry name" value="RNA-binding domain, RBD"/>
    <property type="match status" value="2"/>
</dbReference>
<evidence type="ECO:0000259" key="3">
    <source>
        <dbReference type="PROSITE" id="PS50102"/>
    </source>
</evidence>
<evidence type="ECO:0000256" key="1">
    <source>
        <dbReference type="PROSITE-ProRule" id="PRU00176"/>
    </source>
</evidence>
<dbReference type="SMART" id="SM00361">
    <property type="entry name" value="RRM_1"/>
    <property type="match status" value="1"/>
</dbReference>
<feature type="domain" description="RRM" evidence="3">
    <location>
        <begin position="251"/>
        <end position="332"/>
    </location>
</feature>
<keyword evidence="1" id="KW-0694">RNA-binding</keyword>